<proteinExistence type="predicted"/>
<protein>
    <submittedName>
        <fullName evidence="2">Uncharacterized protein</fullName>
    </submittedName>
</protein>
<evidence type="ECO:0000256" key="1">
    <source>
        <dbReference type="SAM" id="MobiDB-lite"/>
    </source>
</evidence>
<accession>A0A239A5H3</accession>
<name>A0A239A5H3_9ACTN</name>
<feature type="compositionally biased region" description="Low complexity" evidence="1">
    <location>
        <begin position="180"/>
        <end position="189"/>
    </location>
</feature>
<keyword evidence="3" id="KW-1185">Reference proteome</keyword>
<dbReference type="EMBL" id="FZOD01000001">
    <property type="protein sequence ID" value="SNR90682.1"/>
    <property type="molecule type" value="Genomic_DNA"/>
</dbReference>
<evidence type="ECO:0000313" key="3">
    <source>
        <dbReference type="Proteomes" id="UP000198282"/>
    </source>
</evidence>
<organism evidence="2 3">
    <name type="scientific">Streptosporangium subroseum</name>
    <dbReference type="NCBI Taxonomy" id="106412"/>
    <lineage>
        <taxon>Bacteria</taxon>
        <taxon>Bacillati</taxon>
        <taxon>Actinomycetota</taxon>
        <taxon>Actinomycetes</taxon>
        <taxon>Streptosporangiales</taxon>
        <taxon>Streptosporangiaceae</taxon>
        <taxon>Streptosporangium</taxon>
    </lineage>
</organism>
<sequence length="266" mass="28516">MAGDRPSSPRPHSSAELIDLEIGVFGAFPDLSQPRDAPALLRQVCPIHAGNAGRPWSTFVGRPETERNARKPHFNANRKGKTAPAYRVYQIYAMTRRRNRDQGPSPSPDPGISRRTPGNVRRTRHGRFSHGANGSFGSEGERASTLRLDGPAHRSPAPEQGLEDLPEAGGAKDGKPPTPGTAAGPVPAAMSSGHLTDPAGPRSHASAAGSGCAWIARRAVNTLPIHYKKTTPRKKWLEAMIGYYYPQKSRLSALGRTEAESIGTSP</sequence>
<evidence type="ECO:0000313" key="2">
    <source>
        <dbReference type="EMBL" id="SNR90682.1"/>
    </source>
</evidence>
<dbReference type="Proteomes" id="UP000198282">
    <property type="component" value="Unassembled WGS sequence"/>
</dbReference>
<feature type="region of interest" description="Disordered" evidence="1">
    <location>
        <begin position="95"/>
        <end position="207"/>
    </location>
</feature>
<reference evidence="2 3" key="1">
    <citation type="submission" date="2017-06" db="EMBL/GenBank/DDBJ databases">
        <authorList>
            <person name="Kim H.J."/>
            <person name="Triplett B.A."/>
        </authorList>
    </citation>
    <scope>NUCLEOTIDE SEQUENCE [LARGE SCALE GENOMIC DNA]</scope>
    <source>
        <strain evidence="2 3">CGMCC 4.2132</strain>
    </source>
</reference>
<dbReference type="AlphaFoldDB" id="A0A239A5H3"/>
<gene>
    <name evidence="2" type="ORF">SAMN05216276_1001132</name>
</gene>